<reference evidence="1 2" key="1">
    <citation type="submission" date="2018-07" db="EMBL/GenBank/DDBJ databases">
        <title>Leeuwenhoekiella genomics.</title>
        <authorList>
            <person name="Tahon G."/>
            <person name="Willems A."/>
        </authorList>
    </citation>
    <scope>NUCLEOTIDE SEQUENCE [LARGE SCALE GENOMIC DNA]</scope>
    <source>
        <strain evidence="1 2">LMG 22550</strain>
    </source>
</reference>
<accession>A0A4Q0PC11</accession>
<protein>
    <submittedName>
        <fullName evidence="1">Uncharacterized protein</fullName>
    </submittedName>
</protein>
<sequence length="117" mass="13983">MSPKFSRINFHTETVERFKKYAITNDANYTETLEVMLDFFEKYSINPFVPFDDSVHSLHVLVDKRMDAVEAILRRMETEQLKPSRELLERLFQPQKNEKPLLVERKILEKNSDSFKD</sequence>
<dbReference type="NCBIfam" id="NF041200">
    <property type="entry name" value="mob_BfmA_Nterm"/>
    <property type="match status" value="1"/>
</dbReference>
<evidence type="ECO:0000313" key="2">
    <source>
        <dbReference type="Proteomes" id="UP000289238"/>
    </source>
</evidence>
<dbReference type="AlphaFoldDB" id="A0A4Q0PC11"/>
<evidence type="ECO:0000313" key="1">
    <source>
        <dbReference type="EMBL" id="RXG24255.1"/>
    </source>
</evidence>
<gene>
    <name evidence="1" type="ORF">DSM00_39</name>
</gene>
<proteinExistence type="predicted"/>
<dbReference type="OrthoDB" id="1441069at2"/>
<dbReference type="InterPro" id="IPR048012">
    <property type="entry name" value="BfmA-like_N"/>
</dbReference>
<comment type="caution">
    <text evidence="1">The sequence shown here is derived from an EMBL/GenBank/DDBJ whole genome shotgun (WGS) entry which is preliminary data.</text>
</comment>
<name>A0A4Q0PC11_9FLAO</name>
<keyword evidence="2" id="KW-1185">Reference proteome</keyword>
<organism evidence="1 2">
    <name type="scientific">Leeuwenhoekiella aequorea</name>
    <dbReference type="NCBI Taxonomy" id="283736"/>
    <lineage>
        <taxon>Bacteria</taxon>
        <taxon>Pseudomonadati</taxon>
        <taxon>Bacteroidota</taxon>
        <taxon>Flavobacteriia</taxon>
        <taxon>Flavobacteriales</taxon>
        <taxon>Flavobacteriaceae</taxon>
        <taxon>Leeuwenhoekiella</taxon>
    </lineage>
</organism>
<dbReference type="Proteomes" id="UP000289238">
    <property type="component" value="Unassembled WGS sequence"/>
</dbReference>
<dbReference type="EMBL" id="QOVM01000001">
    <property type="protein sequence ID" value="RXG24255.1"/>
    <property type="molecule type" value="Genomic_DNA"/>
</dbReference>
<dbReference type="RefSeq" id="WP_128756006.1">
    <property type="nucleotide sequence ID" value="NZ_QOVM01000001.1"/>
</dbReference>